<evidence type="ECO:0008006" key="4">
    <source>
        <dbReference type="Google" id="ProtNLM"/>
    </source>
</evidence>
<dbReference type="Proteomes" id="UP000007721">
    <property type="component" value="Chromosome"/>
</dbReference>
<proteinExistence type="predicted"/>
<evidence type="ECO:0000313" key="2">
    <source>
        <dbReference type="EMBL" id="ACM20198.1"/>
    </source>
</evidence>
<keyword evidence="3" id="KW-1185">Reference proteome</keyword>
<sequence>MYKRTLFLISICLLLAGITVSGCSDDRGDSRTASDNVTKVYYDYLAEGKHVALAAAQPQFPASGELYSDNASIFKLLPAKATALQKSQAEPILTDFVLYSPPAPLSKRVASTVTDAPFSSAPGIPSLKKPDVIPLACSGLTGTDLRLCLDNLGVSSAPESEHVSQHDPQSLSIQVGQSIIDAIPDKSIQSLTSNVSKADRDAILARLTDFTNDDSAHATVDMAAFDPFDETDYSLSTVAISDNSSSDIDGDGALEPHSTMITEIVKPVAYNRNPSPTLDACISKYGVAIKDRYVVKLSTYVHLDYLKSQRQVIPPVQDGSSGNAIDMEASLTNYEATHNLRAINQALDANIIKAIYGSPAILPGSATEYTFMFQLAPDLISGDYKELLGQISSAEDAACQEVVEQHINPRTAIISGVSSVGSRLQKGTGNSLSVFYQVPAAFSRQLSAKLASALTGEAAALTADDEPIRDYCMVDGNGQKVAVVDPLNGAVIPACEKFDQKSMAKMALFTKSGACSNNKDDWAFYYPSRARTPRFGRGIQFILTEWLLHDQVGDYKNIHWYQSHWKSAFQVLVKGSKFVAATYFKVQLGAIKYPKQAEATIAVYMVNALFPLMGDMLAKSTGMKIAGVAFSMPAYVVNFFLDMGAADAGNATFGDKVAAGAKGALIGFLVDRFTDAVAQMIDVEVTGWQDISDDSHHGCFQFD</sequence>
<keyword evidence="1" id="KW-0732">Signal</keyword>
<dbReference type="EMBL" id="CP001390">
    <property type="protein sequence ID" value="ACM20198.1"/>
    <property type="molecule type" value="Genomic_DNA"/>
</dbReference>
<feature type="signal peptide" evidence="1">
    <location>
        <begin position="1"/>
        <end position="23"/>
    </location>
</feature>
<dbReference type="OrthoDB" id="5389866at2"/>
<gene>
    <name evidence="2" type="ordered locus">Geob_1841</name>
</gene>
<organism evidence="2 3">
    <name type="scientific">Geotalea daltonii (strain DSM 22248 / JCM 15807 / FRC-32)</name>
    <name type="common">Geobacter daltonii</name>
    <dbReference type="NCBI Taxonomy" id="316067"/>
    <lineage>
        <taxon>Bacteria</taxon>
        <taxon>Pseudomonadati</taxon>
        <taxon>Thermodesulfobacteriota</taxon>
        <taxon>Desulfuromonadia</taxon>
        <taxon>Geobacterales</taxon>
        <taxon>Geobacteraceae</taxon>
        <taxon>Geotalea</taxon>
    </lineage>
</organism>
<dbReference type="PROSITE" id="PS51257">
    <property type="entry name" value="PROKAR_LIPOPROTEIN"/>
    <property type="match status" value="1"/>
</dbReference>
<accession>B9M7B0</accession>
<dbReference type="HOGENOM" id="CLU_388708_0_0_7"/>
<evidence type="ECO:0000256" key="1">
    <source>
        <dbReference type="SAM" id="SignalP"/>
    </source>
</evidence>
<dbReference type="AlphaFoldDB" id="B9M7B0"/>
<evidence type="ECO:0000313" key="3">
    <source>
        <dbReference type="Proteomes" id="UP000007721"/>
    </source>
</evidence>
<reference evidence="2 3" key="1">
    <citation type="submission" date="2009-01" db="EMBL/GenBank/DDBJ databases">
        <title>Complete sequence of Geobacter sp. FRC-32.</title>
        <authorList>
            <consortium name="US DOE Joint Genome Institute"/>
            <person name="Lucas S."/>
            <person name="Copeland A."/>
            <person name="Lapidus A."/>
            <person name="Glavina del Rio T."/>
            <person name="Dalin E."/>
            <person name="Tice H."/>
            <person name="Bruce D."/>
            <person name="Goodwin L."/>
            <person name="Pitluck S."/>
            <person name="Saunders E."/>
            <person name="Brettin T."/>
            <person name="Detter J.C."/>
            <person name="Han C."/>
            <person name="Larimer F."/>
            <person name="Land M."/>
            <person name="Hauser L."/>
            <person name="Kyrpides N."/>
            <person name="Ovchinnikova G."/>
            <person name="Kostka J."/>
            <person name="Richardson P."/>
        </authorList>
    </citation>
    <scope>NUCLEOTIDE SEQUENCE [LARGE SCALE GENOMIC DNA]</scope>
    <source>
        <strain evidence="3">DSM 22248 / JCM 15807 / FRC-32</strain>
    </source>
</reference>
<dbReference type="KEGG" id="geo:Geob_1841"/>
<name>B9M7B0_GEODF</name>
<dbReference type="RefSeq" id="WP_012646927.1">
    <property type="nucleotide sequence ID" value="NC_011979.1"/>
</dbReference>
<protein>
    <recommendedName>
        <fullName evidence="4">Lipoprotein</fullName>
    </recommendedName>
</protein>
<feature type="chain" id="PRO_5002889060" description="Lipoprotein" evidence="1">
    <location>
        <begin position="24"/>
        <end position="703"/>
    </location>
</feature>